<dbReference type="Gene3D" id="1.10.10.10">
    <property type="entry name" value="Winged helix-like DNA-binding domain superfamily/Winged helix DNA-binding domain"/>
    <property type="match status" value="1"/>
</dbReference>
<dbReference type="InterPro" id="IPR036388">
    <property type="entry name" value="WH-like_DNA-bd_sf"/>
</dbReference>
<evidence type="ECO:0000259" key="2">
    <source>
        <dbReference type="Pfam" id="PF24035"/>
    </source>
</evidence>
<accession>A0ABU2F6D6</accession>
<evidence type="ECO:0000313" key="4">
    <source>
        <dbReference type="Proteomes" id="UP001259659"/>
    </source>
</evidence>
<feature type="region of interest" description="Disordered" evidence="1">
    <location>
        <begin position="1"/>
        <end position="20"/>
    </location>
</feature>
<reference evidence="3 4" key="1">
    <citation type="submission" date="2022-06" db="EMBL/GenBank/DDBJ databases">
        <title>Haloarcula sp. a new haloarchaeum isolate from saline soil.</title>
        <authorList>
            <person name="Strakova D."/>
            <person name="Galisteo C."/>
            <person name="Sanchez-Porro C."/>
            <person name="Ventosa A."/>
        </authorList>
    </citation>
    <scope>NUCLEOTIDE SEQUENCE [LARGE SCALE GENOMIC DNA]</scope>
    <source>
        <strain evidence="3 4">S1CR25-12</strain>
    </source>
</reference>
<gene>
    <name evidence="3" type="ORF">NDI56_00270</name>
</gene>
<feature type="domain" description="DUF7344" evidence="2">
    <location>
        <begin position="32"/>
        <end position="110"/>
    </location>
</feature>
<dbReference type="RefSeq" id="WP_310917394.1">
    <property type="nucleotide sequence ID" value="NZ_JAMQON010000001.1"/>
</dbReference>
<dbReference type="Proteomes" id="UP001259659">
    <property type="component" value="Unassembled WGS sequence"/>
</dbReference>
<keyword evidence="4" id="KW-1185">Reference proteome</keyword>
<organism evidence="3 4">
    <name type="scientific">Haloarcula saliterrae</name>
    <dbReference type="NCBI Taxonomy" id="2950534"/>
    <lineage>
        <taxon>Archaea</taxon>
        <taxon>Methanobacteriati</taxon>
        <taxon>Methanobacteriota</taxon>
        <taxon>Stenosarchaea group</taxon>
        <taxon>Halobacteria</taxon>
        <taxon>Halobacteriales</taxon>
        <taxon>Haloarculaceae</taxon>
        <taxon>Haloarcula</taxon>
    </lineage>
</organism>
<comment type="caution">
    <text evidence="3">The sequence shown here is derived from an EMBL/GenBank/DDBJ whole genome shotgun (WGS) entry which is preliminary data.</text>
</comment>
<dbReference type="EMBL" id="JAMQON010000001">
    <property type="protein sequence ID" value="MDS0257835.1"/>
    <property type="molecule type" value="Genomic_DNA"/>
</dbReference>
<name>A0ABU2F6D6_9EURY</name>
<evidence type="ECO:0000313" key="3">
    <source>
        <dbReference type="EMBL" id="MDS0257835.1"/>
    </source>
</evidence>
<dbReference type="InterPro" id="IPR055768">
    <property type="entry name" value="DUF7344"/>
</dbReference>
<protein>
    <submittedName>
        <fullName evidence="3">ArsR family transcriptional regulator</fullName>
    </submittedName>
</protein>
<dbReference type="Pfam" id="PF24035">
    <property type="entry name" value="DUF7344"/>
    <property type="match status" value="1"/>
</dbReference>
<proteinExistence type="predicted"/>
<sequence length="134" mass="15030">MNDQQNGPRGEQWRGMTPQNRGLTAPMIDDVFEALSDWRRRAVCQYLVNCEDTGVEVETLAAAVAQRGQASEVSGSETTVEAVERELVETHLPALDRIGLLDFDERSNAVHYWGLPTVEKWAEHADAVTQRSEF</sequence>
<evidence type="ECO:0000256" key="1">
    <source>
        <dbReference type="SAM" id="MobiDB-lite"/>
    </source>
</evidence>